<name>A0A087B4T4_9BIFI</name>
<keyword evidence="3" id="KW-1185">Reference proteome</keyword>
<reference evidence="2 3" key="1">
    <citation type="submission" date="2014-03" db="EMBL/GenBank/DDBJ databases">
        <title>Genomics of Bifidobacteria.</title>
        <authorList>
            <person name="Ventura M."/>
            <person name="Milani C."/>
            <person name="Lugli G.A."/>
        </authorList>
    </citation>
    <scope>NUCLEOTIDE SEQUENCE [LARGE SCALE GENOMIC DNA]</scope>
    <source>
        <strain evidence="2 3">LMG 10738</strain>
    </source>
</reference>
<proteinExistence type="predicted"/>
<dbReference type="AlphaFoldDB" id="A0A087B4T4"/>
<feature type="region of interest" description="Disordered" evidence="1">
    <location>
        <begin position="1"/>
        <end position="26"/>
    </location>
</feature>
<comment type="caution">
    <text evidence="2">The sequence shown here is derived from an EMBL/GenBank/DDBJ whole genome shotgun (WGS) entry which is preliminary data.</text>
</comment>
<dbReference type="Proteomes" id="UP000029067">
    <property type="component" value="Unassembled WGS sequence"/>
</dbReference>
<evidence type="ECO:0000256" key="1">
    <source>
        <dbReference type="SAM" id="MobiDB-lite"/>
    </source>
</evidence>
<gene>
    <name evidence="2" type="ORF">BCUN_0534</name>
</gene>
<dbReference type="EMBL" id="JGYV01000001">
    <property type="protein sequence ID" value="KFI66034.1"/>
    <property type="molecule type" value="Genomic_DNA"/>
</dbReference>
<organism evidence="2 3">
    <name type="scientific">Bifidobacterium cuniculi</name>
    <dbReference type="NCBI Taxonomy" id="1688"/>
    <lineage>
        <taxon>Bacteria</taxon>
        <taxon>Bacillati</taxon>
        <taxon>Actinomycetota</taxon>
        <taxon>Actinomycetes</taxon>
        <taxon>Bifidobacteriales</taxon>
        <taxon>Bifidobacteriaceae</taxon>
        <taxon>Bifidobacterium</taxon>
    </lineage>
</organism>
<sequence length="457" mass="50380">MIMAQPRKPKGSPNGTGGQFDHMNHTDMGLPALDVSTQPVGGQFIDKTAEIAEKLFDRKQDWDDLPIGGCYRINDFGDYVTEDDWRDVWDEHPLEEKAWMLADNGQYTTDEVAHMSPAEIEHAYDAGGFHPAYVFYTEKYEDDDYDLDEPIGATVADRVRHTGEQLAGQSRESMDFEPGETVHATPDGFVGEHEWEQAWGDQPAYARAAYELSCRHPGLHMENLSPKQIITMNNSEQAYEQYVWGTGRSNETDTDLDHDTRLNMDMYRQNERNAQYAGRDLNNVICMREAAYTGNDGTLTTQVRQSTLRVLDSPDPTGDMDSLSTIALGLNHDPAHTVEMLTGQMNTMAASEGVGLQQTLVQQLAAHPDASAQRNARALSTVLTCVESNADDMQGAAWLSASVRLYADCVGGVGDRAETRRWAQQIATMPGGGQPLATARTVASAIVLHIDGAMGAE</sequence>
<dbReference type="eggNOG" id="ENOG5032A9M">
    <property type="taxonomic scope" value="Bacteria"/>
</dbReference>
<evidence type="ECO:0000313" key="3">
    <source>
        <dbReference type="Proteomes" id="UP000029067"/>
    </source>
</evidence>
<accession>A0A087B4T4</accession>
<evidence type="ECO:0000313" key="2">
    <source>
        <dbReference type="EMBL" id="KFI66034.1"/>
    </source>
</evidence>
<protein>
    <submittedName>
        <fullName evidence="2">Uncharacterized protein</fullName>
    </submittedName>
</protein>